<feature type="binding site" evidence="6">
    <location>
        <position position="111"/>
    </location>
    <ligand>
        <name>S-adenosyl-L-methionine</name>
        <dbReference type="ChEBI" id="CHEBI:59789"/>
    </ligand>
</feature>
<dbReference type="AlphaFoldDB" id="A0AAN9VE52"/>
<gene>
    <name evidence="8" type="ORF">R5R35_013934</name>
</gene>
<dbReference type="Pfam" id="PF05971">
    <property type="entry name" value="Methyltransf_10"/>
    <property type="match status" value="1"/>
</dbReference>
<comment type="caution">
    <text evidence="8">The sequence shown here is derived from an EMBL/GenBank/DDBJ whole genome shotgun (WGS) entry which is preliminary data.</text>
</comment>
<dbReference type="GO" id="GO:0070475">
    <property type="term" value="P:rRNA base methylation"/>
    <property type="evidence" value="ECO:0007669"/>
    <property type="project" value="TreeGrafter"/>
</dbReference>
<evidence type="ECO:0000256" key="4">
    <source>
        <dbReference type="ARBA" id="ARBA00022691"/>
    </source>
</evidence>
<proteinExistence type="inferred from homology"/>
<accession>A0AAN9VE52</accession>
<evidence type="ECO:0000256" key="3">
    <source>
        <dbReference type="ARBA" id="ARBA00022679"/>
    </source>
</evidence>
<dbReference type="InterPro" id="IPR029063">
    <property type="entry name" value="SAM-dependent_MTases_sf"/>
</dbReference>
<dbReference type="PIRSF" id="PIRSF037350">
    <property type="entry name" value="Mtase_ZK1128_prd"/>
    <property type="match status" value="1"/>
</dbReference>
<dbReference type="Gene3D" id="3.40.50.150">
    <property type="entry name" value="Vaccinia Virus protein VP39"/>
    <property type="match status" value="1"/>
</dbReference>
<evidence type="ECO:0000313" key="9">
    <source>
        <dbReference type="Proteomes" id="UP001378592"/>
    </source>
</evidence>
<dbReference type="InterPro" id="IPR010286">
    <property type="entry name" value="METTL16/RlmF"/>
</dbReference>
<feature type="binding site" evidence="6">
    <location>
        <position position="134"/>
    </location>
    <ligand>
        <name>S-adenosyl-L-methionine</name>
        <dbReference type="ChEBI" id="CHEBI:59789"/>
    </ligand>
</feature>
<feature type="binding site" evidence="6">
    <location>
        <position position="81"/>
    </location>
    <ligand>
        <name>S-adenosyl-L-methionine</name>
        <dbReference type="ChEBI" id="CHEBI:59789"/>
    </ligand>
</feature>
<dbReference type="SUPFAM" id="SSF53335">
    <property type="entry name" value="S-adenosyl-L-methionine-dependent methyltransferases"/>
    <property type="match status" value="1"/>
</dbReference>
<dbReference type="GO" id="GO:0008168">
    <property type="term" value="F:methyltransferase activity"/>
    <property type="evidence" value="ECO:0007669"/>
    <property type="project" value="UniProtKB-UniRule"/>
</dbReference>
<evidence type="ECO:0000256" key="6">
    <source>
        <dbReference type="PIRSR" id="PIRSR037350-1"/>
    </source>
</evidence>
<comment type="similarity">
    <text evidence="1 5">Belongs to the methyltransferase superfamily. METTL16/RlmF family.</text>
</comment>
<protein>
    <recommendedName>
        <fullName evidence="5">U6 small nuclear RNA (adenine-(43)-N(6))-methyltransferase</fullName>
        <ecNumber evidence="5">2.1.1.-</ecNumber>
    </recommendedName>
</protein>
<keyword evidence="9" id="KW-1185">Reference proteome</keyword>
<evidence type="ECO:0000256" key="1">
    <source>
        <dbReference type="ARBA" id="ARBA00005878"/>
    </source>
</evidence>
<evidence type="ECO:0000313" key="8">
    <source>
        <dbReference type="EMBL" id="KAK7789766.1"/>
    </source>
</evidence>
<evidence type="ECO:0000256" key="5">
    <source>
        <dbReference type="PIRNR" id="PIRNR037350"/>
    </source>
</evidence>
<evidence type="ECO:0000256" key="7">
    <source>
        <dbReference type="SAM" id="MobiDB-lite"/>
    </source>
</evidence>
<dbReference type="PANTHER" id="PTHR13393">
    <property type="entry name" value="SAM-DEPENDENT METHYLTRANSFERASE"/>
    <property type="match status" value="1"/>
</dbReference>
<dbReference type="Proteomes" id="UP001378592">
    <property type="component" value="Unassembled WGS sequence"/>
</dbReference>
<dbReference type="EMBL" id="JAZDUA010000710">
    <property type="protein sequence ID" value="KAK7789766.1"/>
    <property type="molecule type" value="Genomic_DNA"/>
</dbReference>
<keyword evidence="4 6" id="KW-0949">S-adenosyl-L-methionine</keyword>
<feature type="region of interest" description="Disordered" evidence="7">
    <location>
        <begin position="367"/>
        <end position="386"/>
    </location>
</feature>
<feature type="binding site" evidence="6">
    <location>
        <position position="183"/>
    </location>
    <ligand>
        <name>S-adenosyl-L-methionine</name>
        <dbReference type="ChEBI" id="CHEBI:59789"/>
    </ligand>
</feature>
<feature type="region of interest" description="Disordered" evidence="7">
    <location>
        <begin position="451"/>
        <end position="473"/>
    </location>
</feature>
<dbReference type="InterPro" id="IPR017182">
    <property type="entry name" value="METTL16/PsiM"/>
</dbReference>
<name>A0AAN9VE52_9ORTH</name>
<sequence>MSQNKFMHPRNIYKHPPSFKDMAIKYPEFRKFAKPDISGKITLDFKDPEALRALTQTLLLKDFDLNVNIPLTRLVPTLPLRLNYLLWIEDLLDAVGIQRSDFASVKGIDIGTGASCIYPLLAAKQNNWSMMATEVDNESFKIAEANVTANNLQHLITVKLVEGSKLLTNILEEDKNYTFSMCNPPFFSSEDDLDFTSKSRSPCRPPPHNGITGDLKELVAPGGEVAFILKMMDESKELGQKIKIYTTMIGHKSSLAVLKLELTKLNVASLTETRFCQGKTTRWGIAWTYDKNLTLQKAYQTPSQKKSNTPMTYIVPSEVVSDATMYTVEVISEKVITLLTEIQIKHKLKKKNKFMTMIEATALKNTWSHQRRKKRQADKLGDHSSSLNIEEKDVNANKFEERCINFKRGTDDFNQEEMTNKKMKIEQNDSAKAISPLENFVLDYNSSDSKMNNENCSTGDVDESLKPKSNEESSTIPLLETTIFIRSIASEIHVEILWRGGTGGRESMHQVLQYIKNKLK</sequence>
<evidence type="ECO:0000256" key="2">
    <source>
        <dbReference type="ARBA" id="ARBA00022603"/>
    </source>
</evidence>
<dbReference type="PANTHER" id="PTHR13393:SF0">
    <property type="entry name" value="RNA N6-ADENOSINE-METHYLTRANSFERASE METTL16"/>
    <property type="match status" value="1"/>
</dbReference>
<reference evidence="8 9" key="1">
    <citation type="submission" date="2024-03" db="EMBL/GenBank/DDBJ databases">
        <title>The genome assembly and annotation of the cricket Gryllus longicercus Weissman &amp; Gray.</title>
        <authorList>
            <person name="Szrajer S."/>
            <person name="Gray D."/>
            <person name="Ylla G."/>
        </authorList>
    </citation>
    <scope>NUCLEOTIDE SEQUENCE [LARGE SCALE GENOMIC DNA]</scope>
    <source>
        <strain evidence="8">DAG 2021-001</strain>
        <tissue evidence="8">Whole body minus gut</tissue>
    </source>
</reference>
<keyword evidence="3 5" id="KW-0808">Transferase</keyword>
<keyword evidence="2 5" id="KW-0489">Methyltransferase</keyword>
<dbReference type="EC" id="2.1.1.-" evidence="5"/>
<organism evidence="8 9">
    <name type="scientific">Gryllus longicercus</name>
    <dbReference type="NCBI Taxonomy" id="2509291"/>
    <lineage>
        <taxon>Eukaryota</taxon>
        <taxon>Metazoa</taxon>
        <taxon>Ecdysozoa</taxon>
        <taxon>Arthropoda</taxon>
        <taxon>Hexapoda</taxon>
        <taxon>Insecta</taxon>
        <taxon>Pterygota</taxon>
        <taxon>Neoptera</taxon>
        <taxon>Polyneoptera</taxon>
        <taxon>Orthoptera</taxon>
        <taxon>Ensifera</taxon>
        <taxon>Gryllidea</taxon>
        <taxon>Grylloidea</taxon>
        <taxon>Gryllidae</taxon>
        <taxon>Gryllinae</taxon>
        <taxon>Gryllus</taxon>
    </lineage>
</organism>
<dbReference type="GO" id="GO:0005634">
    <property type="term" value="C:nucleus"/>
    <property type="evidence" value="ECO:0007669"/>
    <property type="project" value="TreeGrafter"/>
</dbReference>